<comment type="caution">
    <text evidence="1">The sequence shown here is derived from an EMBL/GenBank/DDBJ whole genome shotgun (WGS) entry which is preliminary data.</text>
</comment>
<evidence type="ECO:0000313" key="2">
    <source>
        <dbReference type="Proteomes" id="UP001469553"/>
    </source>
</evidence>
<accession>A0ABV0Z997</accession>
<organism evidence="1 2">
    <name type="scientific">Ameca splendens</name>
    <dbReference type="NCBI Taxonomy" id="208324"/>
    <lineage>
        <taxon>Eukaryota</taxon>
        <taxon>Metazoa</taxon>
        <taxon>Chordata</taxon>
        <taxon>Craniata</taxon>
        <taxon>Vertebrata</taxon>
        <taxon>Euteleostomi</taxon>
        <taxon>Actinopterygii</taxon>
        <taxon>Neopterygii</taxon>
        <taxon>Teleostei</taxon>
        <taxon>Neoteleostei</taxon>
        <taxon>Acanthomorphata</taxon>
        <taxon>Ovalentaria</taxon>
        <taxon>Atherinomorphae</taxon>
        <taxon>Cyprinodontiformes</taxon>
        <taxon>Goodeidae</taxon>
        <taxon>Ameca</taxon>
    </lineage>
</organism>
<proteinExistence type="predicted"/>
<name>A0ABV0Z997_9TELE</name>
<dbReference type="EMBL" id="JAHRIP010056920">
    <property type="protein sequence ID" value="MEQ2302665.1"/>
    <property type="molecule type" value="Genomic_DNA"/>
</dbReference>
<keyword evidence="2" id="KW-1185">Reference proteome</keyword>
<protein>
    <submittedName>
        <fullName evidence="1">Uncharacterized protein</fullName>
    </submittedName>
</protein>
<gene>
    <name evidence="1" type="ORF">AMECASPLE_008972</name>
</gene>
<sequence>MEGKEKSGEIKAGQSGSKLECTRLLANDHWRKAPAPPANARTSMYRQWKDGRRLKCLTILHSVNATFGDNMGTTLLGVFTE</sequence>
<reference evidence="1 2" key="1">
    <citation type="submission" date="2021-06" db="EMBL/GenBank/DDBJ databases">
        <authorList>
            <person name="Palmer J.M."/>
        </authorList>
    </citation>
    <scope>NUCLEOTIDE SEQUENCE [LARGE SCALE GENOMIC DNA]</scope>
    <source>
        <strain evidence="1 2">AS_MEX2019</strain>
        <tissue evidence="1">Muscle</tissue>
    </source>
</reference>
<evidence type="ECO:0000313" key="1">
    <source>
        <dbReference type="EMBL" id="MEQ2302665.1"/>
    </source>
</evidence>
<dbReference type="Proteomes" id="UP001469553">
    <property type="component" value="Unassembled WGS sequence"/>
</dbReference>